<evidence type="ECO:0000256" key="1">
    <source>
        <dbReference type="SAM" id="SignalP"/>
    </source>
</evidence>
<dbReference type="PROSITE" id="PS51257">
    <property type="entry name" value="PROKAR_LIPOPROTEIN"/>
    <property type="match status" value="1"/>
</dbReference>
<evidence type="ECO:0008006" key="4">
    <source>
        <dbReference type="Google" id="ProtNLM"/>
    </source>
</evidence>
<proteinExistence type="predicted"/>
<gene>
    <name evidence="2" type="ORF">BKP35_17235</name>
</gene>
<name>A0A1S2LC05_9BACI</name>
<dbReference type="RefSeq" id="WP_071314621.1">
    <property type="nucleotide sequence ID" value="NZ_MLQQ01000046.1"/>
</dbReference>
<keyword evidence="3" id="KW-1185">Reference proteome</keyword>
<reference evidence="2 3" key="1">
    <citation type="submission" date="2016-10" db="EMBL/GenBank/DDBJ databases">
        <title>Draft genome sequences of four alkaliphilic bacteria belonging to the Anaerobacillus genus.</title>
        <authorList>
            <person name="Bassil N.M."/>
            <person name="Lloyd J.R."/>
        </authorList>
    </citation>
    <scope>NUCLEOTIDE SEQUENCE [LARGE SCALE GENOMIC DNA]</scope>
    <source>
        <strain evidence="2 3">DSM 15340</strain>
    </source>
</reference>
<dbReference type="EMBL" id="MLQQ01000046">
    <property type="protein sequence ID" value="OIJ09277.1"/>
    <property type="molecule type" value="Genomic_DNA"/>
</dbReference>
<feature type="chain" id="PRO_5038463973" description="DUF4367 domain-containing protein" evidence="1">
    <location>
        <begin position="24"/>
        <end position="168"/>
    </location>
</feature>
<evidence type="ECO:0000313" key="2">
    <source>
        <dbReference type="EMBL" id="OIJ09277.1"/>
    </source>
</evidence>
<organism evidence="2 3">
    <name type="scientific">Anaerobacillus arseniciselenatis</name>
    <dbReference type="NCBI Taxonomy" id="85682"/>
    <lineage>
        <taxon>Bacteria</taxon>
        <taxon>Bacillati</taxon>
        <taxon>Bacillota</taxon>
        <taxon>Bacilli</taxon>
        <taxon>Bacillales</taxon>
        <taxon>Bacillaceae</taxon>
        <taxon>Anaerobacillus</taxon>
    </lineage>
</organism>
<dbReference type="Proteomes" id="UP000180098">
    <property type="component" value="Unassembled WGS sequence"/>
</dbReference>
<dbReference type="AlphaFoldDB" id="A0A1S2LC05"/>
<feature type="signal peptide" evidence="1">
    <location>
        <begin position="1"/>
        <end position="23"/>
    </location>
</feature>
<dbReference type="OrthoDB" id="2450230at2"/>
<protein>
    <recommendedName>
        <fullName evidence="4">DUF4367 domain-containing protein</fullName>
    </recommendedName>
</protein>
<keyword evidence="1" id="KW-0732">Signal</keyword>
<comment type="caution">
    <text evidence="2">The sequence shown here is derived from an EMBL/GenBank/DDBJ whole genome shotgun (WGS) entry which is preliminary data.</text>
</comment>
<evidence type="ECO:0000313" key="3">
    <source>
        <dbReference type="Proteomes" id="UP000180098"/>
    </source>
</evidence>
<accession>A0A1S2LC05</accession>
<sequence length="168" mass="18811">MKRNLLVLSILITILVITGCNVTQEQAIDYAKETFETGIATETKEPNRETDLFSYFLPPGLNVQEASENNLILSRGNQIYIIFSNPAEDSLSTVNYEQDREVEEKAILTETYTDEEAFSYIIVAPQEDDEYKVIVGIGGEKGTTISNKANIRSSVETIIDVIKSVTYE</sequence>